<dbReference type="InterPro" id="IPR001086">
    <property type="entry name" value="Preph_deHydtase"/>
</dbReference>
<dbReference type="NCBIfam" id="NF008865">
    <property type="entry name" value="PRK11898.1"/>
    <property type="match status" value="1"/>
</dbReference>
<dbReference type="GO" id="GO:0009094">
    <property type="term" value="P:L-phenylalanine biosynthetic process"/>
    <property type="evidence" value="ECO:0007669"/>
    <property type="project" value="UniProtKB-KW"/>
</dbReference>
<dbReference type="Gene3D" id="3.30.70.260">
    <property type="match status" value="1"/>
</dbReference>
<dbReference type="CDD" id="cd13632">
    <property type="entry name" value="PBP2_Aa-PDT_like"/>
    <property type="match status" value="1"/>
</dbReference>
<evidence type="ECO:0000256" key="3">
    <source>
        <dbReference type="ARBA" id="ARBA00022605"/>
    </source>
</evidence>
<accession>A0A9X1WDS4</accession>
<dbReference type="EC" id="4.2.1.51" evidence="2"/>
<dbReference type="PROSITE" id="PS51171">
    <property type="entry name" value="PREPHENATE_DEHYDR_3"/>
    <property type="match status" value="1"/>
</dbReference>
<dbReference type="PANTHER" id="PTHR21022">
    <property type="entry name" value="PREPHENATE DEHYDRATASE P PROTEIN"/>
    <property type="match status" value="1"/>
</dbReference>
<evidence type="ECO:0000256" key="1">
    <source>
        <dbReference type="ARBA" id="ARBA00004741"/>
    </source>
</evidence>
<keyword evidence="6 10" id="KW-0456">Lyase</keyword>
<dbReference type="PANTHER" id="PTHR21022:SF19">
    <property type="entry name" value="PREPHENATE DEHYDRATASE-RELATED"/>
    <property type="match status" value="1"/>
</dbReference>
<dbReference type="Proteomes" id="UP001139207">
    <property type="component" value="Unassembled WGS sequence"/>
</dbReference>
<dbReference type="InterPro" id="IPR018528">
    <property type="entry name" value="Preph_deHydtase_CS"/>
</dbReference>
<comment type="pathway">
    <text evidence="1">Amino-acid biosynthesis; L-phenylalanine biosynthesis; phenylpyruvate from prephenate: step 1/1.</text>
</comment>
<keyword evidence="4" id="KW-0057">Aromatic amino acid biosynthesis</keyword>
<reference evidence="10" key="1">
    <citation type="submission" date="2022-04" db="EMBL/GenBank/DDBJ databases">
        <title>Corynebacterium kalidii LD5P10.</title>
        <authorList>
            <person name="Sun J.Q."/>
        </authorList>
    </citation>
    <scope>NUCLEOTIDE SEQUENCE</scope>
    <source>
        <strain evidence="10">LD5P10</strain>
    </source>
</reference>
<keyword evidence="11" id="KW-1185">Reference proteome</keyword>
<dbReference type="SUPFAM" id="SSF55021">
    <property type="entry name" value="ACT-like"/>
    <property type="match status" value="1"/>
</dbReference>
<gene>
    <name evidence="10" type="primary">pheA</name>
    <name evidence="10" type="ORF">MUN33_00175</name>
</gene>
<evidence type="ECO:0000256" key="8">
    <source>
        <dbReference type="PIRSR" id="PIRSR001500-2"/>
    </source>
</evidence>
<evidence type="ECO:0000256" key="7">
    <source>
        <dbReference type="ARBA" id="ARBA00047848"/>
    </source>
</evidence>
<dbReference type="Gene3D" id="3.40.190.10">
    <property type="entry name" value="Periplasmic binding protein-like II"/>
    <property type="match status" value="2"/>
</dbReference>
<dbReference type="EMBL" id="JALIEA010000005">
    <property type="protein sequence ID" value="MCJ7857139.1"/>
    <property type="molecule type" value="Genomic_DNA"/>
</dbReference>
<dbReference type="GO" id="GO:0004664">
    <property type="term" value="F:prephenate dehydratase activity"/>
    <property type="evidence" value="ECO:0007669"/>
    <property type="project" value="UniProtKB-EC"/>
</dbReference>
<feature type="site" description="Essential for prephenate dehydratase activity" evidence="8">
    <location>
        <position position="181"/>
    </location>
</feature>
<comment type="caution">
    <text evidence="10">The sequence shown here is derived from an EMBL/GenBank/DDBJ whole genome shotgun (WGS) entry which is preliminary data.</text>
</comment>
<evidence type="ECO:0000259" key="9">
    <source>
        <dbReference type="PROSITE" id="PS51171"/>
    </source>
</evidence>
<dbReference type="InterPro" id="IPR008242">
    <property type="entry name" value="Chor_mutase/pphenate_deHydtase"/>
</dbReference>
<feature type="domain" description="Prephenate dehydratase" evidence="9">
    <location>
        <begin position="6"/>
        <end position="188"/>
    </location>
</feature>
<protein>
    <recommendedName>
        <fullName evidence="2">prephenate dehydratase</fullName>
        <ecNumber evidence="2">4.2.1.51</ecNumber>
    </recommendedName>
</protein>
<evidence type="ECO:0000256" key="5">
    <source>
        <dbReference type="ARBA" id="ARBA00023222"/>
    </source>
</evidence>
<dbReference type="GO" id="GO:0005737">
    <property type="term" value="C:cytoplasm"/>
    <property type="evidence" value="ECO:0007669"/>
    <property type="project" value="TreeGrafter"/>
</dbReference>
<dbReference type="CDD" id="cd04905">
    <property type="entry name" value="ACT_CM-PDT"/>
    <property type="match status" value="1"/>
</dbReference>
<dbReference type="PIRSF" id="PIRSF001500">
    <property type="entry name" value="Chor_mut_pdt_Ppr"/>
    <property type="match status" value="1"/>
</dbReference>
<evidence type="ECO:0000313" key="10">
    <source>
        <dbReference type="EMBL" id="MCJ7857139.1"/>
    </source>
</evidence>
<dbReference type="PROSITE" id="PS00858">
    <property type="entry name" value="PREPHENATE_DEHYDR_2"/>
    <property type="match status" value="1"/>
</dbReference>
<organism evidence="10 11">
    <name type="scientific">Corynebacterium kalidii</name>
    <dbReference type="NCBI Taxonomy" id="2931982"/>
    <lineage>
        <taxon>Bacteria</taxon>
        <taxon>Bacillati</taxon>
        <taxon>Actinomycetota</taxon>
        <taxon>Actinomycetes</taxon>
        <taxon>Mycobacteriales</taxon>
        <taxon>Corynebacteriaceae</taxon>
        <taxon>Corynebacterium</taxon>
    </lineage>
</organism>
<evidence type="ECO:0000256" key="4">
    <source>
        <dbReference type="ARBA" id="ARBA00023141"/>
    </source>
</evidence>
<dbReference type="Pfam" id="PF00800">
    <property type="entry name" value="PDT"/>
    <property type="match status" value="1"/>
</dbReference>
<dbReference type="SUPFAM" id="SSF53850">
    <property type="entry name" value="Periplasmic binding protein-like II"/>
    <property type="match status" value="1"/>
</dbReference>
<sequence length="325" mass="34345">MSDIETVAYLGPRGTFTEQAVLDMTAAGHLPADVTHRPVTSPAEALDLVRAGTVDRAVVALESSVDGPVTQTFDSLADGAPVQILREHDVSVVFSVLVRPGTRLEDVRTFTTHPVARAQVRRWAAEHLPHAEFIPASSNGAAAAAVAAGEADAAAAPARAGDIHGLESLAEGVADIAGARTRFVLVGLPQEPTPRTGHDRTAIVLQVPNVPASLVMALMELATRRVDMSRIESRPTREKAGTYDFHVELVGHLEDCAVAEALAGLHRYCDRIRFLGSWPQEGWVGGEDGPDGSVPPDYAASWDWVQGLGRAGDKAGDKAGDGDRP</sequence>
<dbReference type="RefSeq" id="WP_244802891.1">
    <property type="nucleotide sequence ID" value="NZ_JALIEA010000005.1"/>
</dbReference>
<evidence type="ECO:0000256" key="6">
    <source>
        <dbReference type="ARBA" id="ARBA00023239"/>
    </source>
</evidence>
<dbReference type="AlphaFoldDB" id="A0A9X1WDS4"/>
<keyword evidence="5" id="KW-0584">Phenylalanine biosynthesis</keyword>
<comment type="catalytic activity">
    <reaction evidence="7">
        <text>prephenate + H(+) = 3-phenylpyruvate + CO2 + H2O</text>
        <dbReference type="Rhea" id="RHEA:21648"/>
        <dbReference type="ChEBI" id="CHEBI:15377"/>
        <dbReference type="ChEBI" id="CHEBI:15378"/>
        <dbReference type="ChEBI" id="CHEBI:16526"/>
        <dbReference type="ChEBI" id="CHEBI:18005"/>
        <dbReference type="ChEBI" id="CHEBI:29934"/>
        <dbReference type="EC" id="4.2.1.51"/>
    </reaction>
</comment>
<name>A0A9X1WDS4_9CORY</name>
<dbReference type="InterPro" id="IPR045865">
    <property type="entry name" value="ACT-like_dom_sf"/>
</dbReference>
<proteinExistence type="predicted"/>
<evidence type="ECO:0000313" key="11">
    <source>
        <dbReference type="Proteomes" id="UP001139207"/>
    </source>
</evidence>
<evidence type="ECO:0000256" key="2">
    <source>
        <dbReference type="ARBA" id="ARBA00013147"/>
    </source>
</evidence>
<keyword evidence="3" id="KW-0028">Amino-acid biosynthesis</keyword>